<dbReference type="HOGENOM" id="CLU_046550_2_1_9"/>
<keyword evidence="3" id="KW-1185">Reference proteome</keyword>
<dbReference type="STRING" id="861450.HMPREF0080_00261"/>
<dbReference type="PROSITE" id="PS51154">
    <property type="entry name" value="MACRO"/>
    <property type="match status" value="1"/>
</dbReference>
<accession>G9YF51</accession>
<dbReference type="SMART" id="SM00506">
    <property type="entry name" value="A1pp"/>
    <property type="match status" value="1"/>
</dbReference>
<dbReference type="InterPro" id="IPR002589">
    <property type="entry name" value="Macro_dom"/>
</dbReference>
<evidence type="ECO:0000313" key="2">
    <source>
        <dbReference type="EMBL" id="EHM43386.1"/>
    </source>
</evidence>
<proteinExistence type="predicted"/>
<dbReference type="NCBIfam" id="NF003163">
    <property type="entry name" value="PRK04143.1"/>
    <property type="match status" value="1"/>
</dbReference>
<dbReference type="PANTHER" id="PTHR11106:SF27">
    <property type="entry name" value="MACRO DOMAIN-CONTAINING PROTEIN"/>
    <property type="match status" value="1"/>
</dbReference>
<dbReference type="PATRIC" id="fig|861450.3.peg.248"/>
<dbReference type="SUPFAM" id="SSF52949">
    <property type="entry name" value="Macro domain-like"/>
    <property type="match status" value="1"/>
</dbReference>
<feature type="domain" description="Macro" evidence="1">
    <location>
        <begin position="82"/>
        <end position="278"/>
    </location>
</feature>
<sequence length="280" mass="31159">MTQEERLDALIAYFSDEEGCADHGVPAEGESEDEKKNTLRALVNVRPPKKTDKKILKIQDEYLREENNKKGVVLLRYMNTVAQEFSRNEAWADEVYLWQGDITRLAVGAIVNAANQRMLGCFVPLHNCIDNCIHSAAGVQLREECAKGVEALLRSGTYSSPVAVPLLTKGYNLPAEHVIHVVGPAVGGRTPTEASRKDLRACYVNVLDLCAEKNIDSVAFCCISTGVFGYPAQEAAQIAVRTVTEWLNKHKDKKIKVLFNVFTDTDADIYKQIFRGRTNL</sequence>
<dbReference type="PANTHER" id="PTHR11106">
    <property type="entry name" value="GANGLIOSIDE INDUCED DIFFERENTIATION ASSOCIATED PROTEIN 2-RELATED"/>
    <property type="match status" value="1"/>
</dbReference>
<dbReference type="AlphaFoldDB" id="G9YF51"/>
<protein>
    <submittedName>
        <fullName evidence="2">Macro domain protein</fullName>
    </submittedName>
</protein>
<dbReference type="EMBL" id="AGCJ01000009">
    <property type="protein sequence ID" value="EHM43386.1"/>
    <property type="molecule type" value="Genomic_DNA"/>
</dbReference>
<dbReference type="Proteomes" id="UP000005481">
    <property type="component" value="Unassembled WGS sequence"/>
</dbReference>
<dbReference type="Gene3D" id="3.40.220.10">
    <property type="entry name" value="Leucine Aminopeptidase, subunit E, domain 1"/>
    <property type="match status" value="1"/>
</dbReference>
<dbReference type="eggNOG" id="COG2110">
    <property type="taxonomic scope" value="Bacteria"/>
</dbReference>
<organism evidence="2 3">
    <name type="scientific">Anaeroglobus geminatus F0357</name>
    <dbReference type="NCBI Taxonomy" id="861450"/>
    <lineage>
        <taxon>Bacteria</taxon>
        <taxon>Bacillati</taxon>
        <taxon>Bacillota</taxon>
        <taxon>Negativicutes</taxon>
        <taxon>Veillonellales</taxon>
        <taxon>Veillonellaceae</taxon>
        <taxon>Anaeroglobus</taxon>
    </lineage>
</organism>
<gene>
    <name evidence="2" type="ORF">HMPREF0080_00261</name>
</gene>
<comment type="caution">
    <text evidence="2">The sequence shown here is derived from an EMBL/GenBank/DDBJ whole genome shotgun (WGS) entry which is preliminary data.</text>
</comment>
<dbReference type="OrthoDB" id="6194521at2"/>
<evidence type="ECO:0000313" key="3">
    <source>
        <dbReference type="Proteomes" id="UP000005481"/>
    </source>
</evidence>
<dbReference type="CDD" id="cd02908">
    <property type="entry name" value="Macro_OAADPr_deacetylase"/>
    <property type="match status" value="1"/>
</dbReference>
<name>G9YF51_9FIRM</name>
<dbReference type="Pfam" id="PF01661">
    <property type="entry name" value="Macro"/>
    <property type="match status" value="1"/>
</dbReference>
<reference evidence="2 3" key="1">
    <citation type="submission" date="2011-08" db="EMBL/GenBank/DDBJ databases">
        <authorList>
            <person name="Weinstock G."/>
            <person name="Sodergren E."/>
            <person name="Clifton S."/>
            <person name="Fulton L."/>
            <person name="Fulton B."/>
            <person name="Courtney L."/>
            <person name="Fronick C."/>
            <person name="Harrison M."/>
            <person name="Strong C."/>
            <person name="Farmer C."/>
            <person name="Delahaunty K."/>
            <person name="Markovic C."/>
            <person name="Hall O."/>
            <person name="Minx P."/>
            <person name="Tomlinson C."/>
            <person name="Mitreva M."/>
            <person name="Hou S."/>
            <person name="Chen J."/>
            <person name="Wollam A."/>
            <person name="Pepin K.H."/>
            <person name="Johnson M."/>
            <person name="Bhonagiri V."/>
            <person name="Zhang X."/>
            <person name="Suruliraj S."/>
            <person name="Warren W."/>
            <person name="Chinwalla A."/>
            <person name="Mardis E.R."/>
            <person name="Wilson R.K."/>
        </authorList>
    </citation>
    <scope>NUCLEOTIDE SEQUENCE [LARGE SCALE GENOMIC DNA]</scope>
    <source>
        <strain evidence="2 3">F0357</strain>
    </source>
</reference>
<evidence type="ECO:0000259" key="1">
    <source>
        <dbReference type="PROSITE" id="PS51154"/>
    </source>
</evidence>
<dbReference type="InterPro" id="IPR043472">
    <property type="entry name" value="Macro_dom-like"/>
</dbReference>
<dbReference type="RefSeq" id="WP_006789246.1">
    <property type="nucleotide sequence ID" value="NZ_JH417567.1"/>
</dbReference>